<comment type="function">
    <text evidence="8">Catalyzes the transfer of the phosphoribosyl group of 5-phosphorylribose-1-pyrophosphate (PRPP) to anthranilate to yield N-(5'-phosphoribosyl)-anthranilate (PRA).</text>
</comment>
<keyword evidence="6 8" id="KW-0822">Tryptophan biosynthesis</keyword>
<evidence type="ECO:0000313" key="12">
    <source>
        <dbReference type="Proteomes" id="UP001320159"/>
    </source>
</evidence>
<feature type="binding site" evidence="8">
    <location>
        <position position="92"/>
    </location>
    <ligand>
        <name>Mg(2+)</name>
        <dbReference type="ChEBI" id="CHEBI:18420"/>
        <label>1</label>
    </ligand>
</feature>
<dbReference type="Gene3D" id="1.20.970.10">
    <property type="entry name" value="Transferase, Pyrimidine Nucleoside Phosphorylase, Chain C"/>
    <property type="match status" value="1"/>
</dbReference>
<comment type="pathway">
    <text evidence="1 8">Amino-acid biosynthesis; L-tryptophan biosynthesis; L-tryptophan from chorismate: step 2/5.</text>
</comment>
<dbReference type="GO" id="GO:0005829">
    <property type="term" value="C:cytosol"/>
    <property type="evidence" value="ECO:0007669"/>
    <property type="project" value="TreeGrafter"/>
</dbReference>
<dbReference type="Pfam" id="PF00591">
    <property type="entry name" value="Glycos_transf_3"/>
    <property type="match status" value="1"/>
</dbReference>
<comment type="subunit">
    <text evidence="8">Homodimer.</text>
</comment>
<evidence type="ECO:0000259" key="10">
    <source>
        <dbReference type="Pfam" id="PF02885"/>
    </source>
</evidence>
<evidence type="ECO:0000259" key="9">
    <source>
        <dbReference type="Pfam" id="PF00591"/>
    </source>
</evidence>
<feature type="binding site" evidence="8">
    <location>
        <begin position="108"/>
        <end position="116"/>
    </location>
    <ligand>
        <name>5-phospho-alpha-D-ribose 1-diphosphate</name>
        <dbReference type="ChEBI" id="CHEBI:58017"/>
    </ligand>
</feature>
<keyword evidence="5 8" id="KW-0808">Transferase</keyword>
<dbReference type="InterPro" id="IPR017459">
    <property type="entry name" value="Glycosyl_Trfase_fam3_N_dom"/>
</dbReference>
<comment type="cofactor">
    <cofactor evidence="8">
        <name>Mg(2+)</name>
        <dbReference type="ChEBI" id="CHEBI:18420"/>
    </cofactor>
    <text evidence="8">Binds 2 magnesium ions per monomer.</text>
</comment>
<dbReference type="Proteomes" id="UP001320159">
    <property type="component" value="Unassembled WGS sequence"/>
</dbReference>
<feature type="binding site" evidence="8">
    <location>
        <begin position="90"/>
        <end position="93"/>
    </location>
    <ligand>
        <name>5-phospho-alpha-D-ribose 1-diphosphate</name>
        <dbReference type="ChEBI" id="CHEBI:58017"/>
    </ligand>
</feature>
<dbReference type="EMBL" id="PGCK01000018">
    <property type="protein sequence ID" value="MCD1296342.1"/>
    <property type="molecule type" value="Genomic_DNA"/>
</dbReference>
<keyword evidence="8" id="KW-0479">Metal-binding</keyword>
<keyword evidence="8" id="KW-0460">Magnesium</keyword>
<dbReference type="PANTHER" id="PTHR43285">
    <property type="entry name" value="ANTHRANILATE PHOSPHORIBOSYLTRANSFERASE"/>
    <property type="match status" value="1"/>
</dbReference>
<feature type="binding site" evidence="8">
    <location>
        <position position="225"/>
    </location>
    <ligand>
        <name>Mg(2+)</name>
        <dbReference type="ChEBI" id="CHEBI:18420"/>
        <label>2</label>
    </ligand>
</feature>
<name>A0AAP2RHI4_9EURY</name>
<dbReference type="RefSeq" id="WP_230743341.1">
    <property type="nucleotide sequence ID" value="NZ_PGCK01000018.1"/>
</dbReference>
<comment type="caution">
    <text evidence="11">The sequence shown here is derived from an EMBL/GenBank/DDBJ whole genome shotgun (WGS) entry which is preliminary data.</text>
</comment>
<evidence type="ECO:0000256" key="4">
    <source>
        <dbReference type="ARBA" id="ARBA00022676"/>
    </source>
</evidence>
<gene>
    <name evidence="8 11" type="primary">trpD</name>
    <name evidence="11" type="ORF">CUJ83_15165</name>
</gene>
<comment type="caution">
    <text evidence="8">Lacks conserved residue(s) required for the propagation of feature annotation.</text>
</comment>
<dbReference type="InterPro" id="IPR036320">
    <property type="entry name" value="Glycosyl_Trfase_fam3_N_dom_sf"/>
</dbReference>
<dbReference type="InterPro" id="IPR000312">
    <property type="entry name" value="Glycosyl_Trfase_fam3"/>
</dbReference>
<dbReference type="SUPFAM" id="SSF52418">
    <property type="entry name" value="Nucleoside phosphorylase/phosphoribosyltransferase catalytic domain"/>
    <property type="match status" value="1"/>
</dbReference>
<feature type="binding site" evidence="8">
    <location>
        <position position="80"/>
    </location>
    <ligand>
        <name>anthranilate</name>
        <dbReference type="ChEBI" id="CHEBI:16567"/>
        <label>1</label>
    </ligand>
</feature>
<feature type="domain" description="Glycosyl transferase family 3 N-terminal" evidence="10">
    <location>
        <begin position="2"/>
        <end position="64"/>
    </location>
</feature>
<evidence type="ECO:0000313" key="11">
    <source>
        <dbReference type="EMBL" id="MCD1296342.1"/>
    </source>
</evidence>
<feature type="domain" description="Glycosyl transferase family 3" evidence="9">
    <location>
        <begin position="73"/>
        <end position="324"/>
    </location>
</feature>
<dbReference type="InterPro" id="IPR005940">
    <property type="entry name" value="Anthranilate_Pribosyl_Tfrase"/>
</dbReference>
<dbReference type="GO" id="GO:0000162">
    <property type="term" value="P:L-tryptophan biosynthetic process"/>
    <property type="evidence" value="ECO:0007669"/>
    <property type="project" value="UniProtKB-UniRule"/>
</dbReference>
<dbReference type="EC" id="2.4.2.18" evidence="2 8"/>
<feature type="binding site" evidence="8">
    <location>
        <position position="120"/>
    </location>
    <ligand>
        <name>5-phospho-alpha-D-ribose 1-diphosphate</name>
        <dbReference type="ChEBI" id="CHEBI:58017"/>
    </ligand>
</feature>
<sequence length="342" mass="36527">MREYIQKLVAGKDLTSGEAEDAMRRIMSGEATQAQIGSFLTAMSLKGGSASEIASFARVMREFAHRIEPKVRGRLVDMCGTGGDAIKTFNISTIASFVVAGAGVPVAKHGNRSVTSKSGSADLLEALGAKIDMPPEKVRANIEEIGFGFMFAPLFHSAMKHAIGPRKEIGIRTVFNVLGPLTNPASAKAQVMGVYDEELLPLIAKVLSDLGVEKALVVHGVGGLDEVSTIGPTRICEVTDGKLEIYSIHPSDFRIREVKVIDLQGGDPYSNCLITRDILQEKKKGPKRDVVLLNAACGIYVGGKAGSIEDALELASESIDSGRAFEIMNAYLKSSRLAEAYA</sequence>
<organism evidence="11 12">
    <name type="scientific">Methanooceanicella nereidis</name>
    <dbReference type="NCBI Taxonomy" id="2052831"/>
    <lineage>
        <taxon>Archaea</taxon>
        <taxon>Methanobacteriati</taxon>
        <taxon>Methanobacteriota</taxon>
        <taxon>Stenosarchaea group</taxon>
        <taxon>Methanomicrobia</taxon>
        <taxon>Methanocellales</taxon>
        <taxon>Methanocellaceae</taxon>
        <taxon>Methanooceanicella</taxon>
    </lineage>
</organism>
<dbReference type="FunFam" id="3.40.1030.10:FF:000002">
    <property type="entry name" value="Anthranilate phosphoribosyltransferase"/>
    <property type="match status" value="1"/>
</dbReference>
<dbReference type="Pfam" id="PF02885">
    <property type="entry name" value="Glycos_trans_3N"/>
    <property type="match status" value="1"/>
</dbReference>
<reference evidence="11 12" key="1">
    <citation type="submission" date="2017-11" db="EMBL/GenBank/DDBJ databases">
        <title>Isolation and Characterization of Family Methanocellaceae Species from Potential Methane Hydrate Area Offshore Southwestern Taiwan.</title>
        <authorList>
            <person name="Zhang W.-L."/>
            <person name="Chen W.-C."/>
            <person name="Lai M.-C."/>
            <person name="Chen S.-C."/>
        </authorList>
    </citation>
    <scope>NUCLEOTIDE SEQUENCE [LARGE SCALE GENOMIC DNA]</scope>
    <source>
        <strain evidence="11 12">CWC-04</strain>
    </source>
</reference>
<keyword evidence="12" id="KW-1185">Reference proteome</keyword>
<proteinExistence type="inferred from homology"/>
<feature type="binding site" evidence="8">
    <location>
        <position position="111"/>
    </location>
    <ligand>
        <name>anthranilate</name>
        <dbReference type="ChEBI" id="CHEBI:16567"/>
        <label>1</label>
    </ligand>
</feature>
<evidence type="ECO:0000256" key="6">
    <source>
        <dbReference type="ARBA" id="ARBA00022822"/>
    </source>
</evidence>
<comment type="similarity">
    <text evidence="8">Belongs to the anthranilate phosphoribosyltransferase family.</text>
</comment>
<feature type="binding site" evidence="8">
    <location>
        <position position="166"/>
    </location>
    <ligand>
        <name>anthranilate</name>
        <dbReference type="ChEBI" id="CHEBI:16567"/>
        <label>2</label>
    </ligand>
</feature>
<evidence type="ECO:0000256" key="5">
    <source>
        <dbReference type="ARBA" id="ARBA00022679"/>
    </source>
</evidence>
<feature type="binding site" evidence="8">
    <location>
        <position position="88"/>
    </location>
    <ligand>
        <name>5-phospho-alpha-D-ribose 1-diphosphate</name>
        <dbReference type="ChEBI" id="CHEBI:58017"/>
    </ligand>
</feature>
<keyword evidence="4 8" id="KW-0328">Glycosyltransferase</keyword>
<dbReference type="SUPFAM" id="SSF47648">
    <property type="entry name" value="Nucleoside phosphorylase/phosphoribosyltransferase N-terminal domain"/>
    <property type="match status" value="1"/>
</dbReference>
<dbReference type="AlphaFoldDB" id="A0AAP2RHI4"/>
<keyword evidence="3 8" id="KW-0028">Amino-acid biosynthesis</keyword>
<evidence type="ECO:0000256" key="1">
    <source>
        <dbReference type="ARBA" id="ARBA00004907"/>
    </source>
</evidence>
<keyword evidence="7 8" id="KW-0057">Aromatic amino acid biosynthesis</keyword>
<dbReference type="PANTHER" id="PTHR43285:SF2">
    <property type="entry name" value="ANTHRANILATE PHOSPHORIBOSYLTRANSFERASE"/>
    <property type="match status" value="1"/>
</dbReference>
<accession>A0AAP2RHI4</accession>
<evidence type="ECO:0000256" key="8">
    <source>
        <dbReference type="HAMAP-Rule" id="MF_00211"/>
    </source>
</evidence>
<feature type="binding site" evidence="8">
    <location>
        <position position="226"/>
    </location>
    <ligand>
        <name>Mg(2+)</name>
        <dbReference type="ChEBI" id="CHEBI:18420"/>
        <label>2</label>
    </ligand>
</feature>
<feature type="binding site" evidence="8">
    <location>
        <begin position="83"/>
        <end position="84"/>
    </location>
    <ligand>
        <name>5-phospho-alpha-D-ribose 1-diphosphate</name>
        <dbReference type="ChEBI" id="CHEBI:58017"/>
    </ligand>
</feature>
<evidence type="ECO:0000256" key="7">
    <source>
        <dbReference type="ARBA" id="ARBA00023141"/>
    </source>
</evidence>
<dbReference type="InterPro" id="IPR035902">
    <property type="entry name" value="Nuc_phospho_transferase"/>
</dbReference>
<feature type="binding site" evidence="8">
    <location>
        <position position="80"/>
    </location>
    <ligand>
        <name>5-phospho-alpha-D-ribose 1-diphosphate</name>
        <dbReference type="ChEBI" id="CHEBI:58017"/>
    </ligand>
</feature>
<evidence type="ECO:0000256" key="3">
    <source>
        <dbReference type="ARBA" id="ARBA00022605"/>
    </source>
</evidence>
<dbReference type="HAMAP" id="MF_00211">
    <property type="entry name" value="TrpD"/>
    <property type="match status" value="1"/>
</dbReference>
<protein>
    <recommendedName>
        <fullName evidence="2 8">Anthranilate phosphoribosyltransferase</fullName>
        <ecNumber evidence="2 8">2.4.2.18</ecNumber>
    </recommendedName>
</protein>
<dbReference type="Gene3D" id="3.40.1030.10">
    <property type="entry name" value="Nucleoside phosphorylase/phosphoribosyltransferase catalytic domain"/>
    <property type="match status" value="1"/>
</dbReference>
<dbReference type="GO" id="GO:0000287">
    <property type="term" value="F:magnesium ion binding"/>
    <property type="evidence" value="ECO:0007669"/>
    <property type="project" value="UniProtKB-UniRule"/>
</dbReference>
<comment type="catalytic activity">
    <reaction evidence="8">
        <text>N-(5-phospho-beta-D-ribosyl)anthranilate + diphosphate = 5-phospho-alpha-D-ribose 1-diphosphate + anthranilate</text>
        <dbReference type="Rhea" id="RHEA:11768"/>
        <dbReference type="ChEBI" id="CHEBI:16567"/>
        <dbReference type="ChEBI" id="CHEBI:18277"/>
        <dbReference type="ChEBI" id="CHEBI:33019"/>
        <dbReference type="ChEBI" id="CHEBI:58017"/>
        <dbReference type="EC" id="2.4.2.18"/>
    </reaction>
</comment>
<feature type="binding site" evidence="8">
    <location>
        <position position="226"/>
    </location>
    <ligand>
        <name>Mg(2+)</name>
        <dbReference type="ChEBI" id="CHEBI:18420"/>
        <label>1</label>
    </ligand>
</feature>
<evidence type="ECO:0000256" key="2">
    <source>
        <dbReference type="ARBA" id="ARBA00011948"/>
    </source>
</evidence>
<dbReference type="GO" id="GO:0004048">
    <property type="term" value="F:anthranilate phosphoribosyltransferase activity"/>
    <property type="evidence" value="ECO:0007669"/>
    <property type="project" value="UniProtKB-UniRule"/>
</dbReference>
<dbReference type="NCBIfam" id="TIGR01245">
    <property type="entry name" value="trpD"/>
    <property type="match status" value="1"/>
</dbReference>